<comment type="caution">
    <text evidence="7">The sequence shown here is derived from an EMBL/GenBank/DDBJ whole genome shotgun (WGS) entry which is preliminary data.</text>
</comment>
<evidence type="ECO:0000256" key="2">
    <source>
        <dbReference type="ARBA" id="ARBA00004514"/>
    </source>
</evidence>
<evidence type="ECO:0000313" key="7">
    <source>
        <dbReference type="EMBL" id="KAL0485555.1"/>
    </source>
</evidence>
<dbReference type="InterPro" id="IPR018619">
    <property type="entry name" value="Hyccin"/>
</dbReference>
<keyword evidence="8" id="KW-1185">Reference proteome</keyword>
<protein>
    <submittedName>
        <fullName evidence="7">Glycerol-3-phosphate acyltransferase</fullName>
    </submittedName>
</protein>
<evidence type="ECO:0000256" key="4">
    <source>
        <dbReference type="ARBA" id="ARBA00022490"/>
    </source>
</evidence>
<organism evidence="7 8">
    <name type="scientific">Acrasis kona</name>
    <dbReference type="NCBI Taxonomy" id="1008807"/>
    <lineage>
        <taxon>Eukaryota</taxon>
        <taxon>Discoba</taxon>
        <taxon>Heterolobosea</taxon>
        <taxon>Tetramitia</taxon>
        <taxon>Eutetramitia</taxon>
        <taxon>Acrasidae</taxon>
        <taxon>Acrasis</taxon>
    </lineage>
</organism>
<comment type="similarity">
    <text evidence="6">Belongs to the Hyccin family.</text>
</comment>
<dbReference type="GO" id="GO:0005886">
    <property type="term" value="C:plasma membrane"/>
    <property type="evidence" value="ECO:0007669"/>
    <property type="project" value="UniProtKB-SubCell"/>
</dbReference>
<evidence type="ECO:0000256" key="3">
    <source>
        <dbReference type="ARBA" id="ARBA00022475"/>
    </source>
</evidence>
<name>A0AAW2Z7Y7_9EUKA</name>
<reference evidence="7 8" key="1">
    <citation type="submission" date="2024-03" db="EMBL/GenBank/DDBJ databases">
        <title>The Acrasis kona genome and developmental transcriptomes reveal deep origins of eukaryotic multicellular pathways.</title>
        <authorList>
            <person name="Sheikh S."/>
            <person name="Fu C.-J."/>
            <person name="Brown M.W."/>
            <person name="Baldauf S.L."/>
        </authorList>
    </citation>
    <scope>NUCLEOTIDE SEQUENCE [LARGE SCALE GENOMIC DNA]</scope>
    <source>
        <strain evidence="7 8">ATCC MYA-3509</strain>
    </source>
</reference>
<evidence type="ECO:0000256" key="6">
    <source>
        <dbReference type="ARBA" id="ARBA00034482"/>
    </source>
</evidence>
<gene>
    <name evidence="7" type="ORF">AKO1_003138</name>
</gene>
<keyword evidence="7" id="KW-0012">Acyltransferase</keyword>
<dbReference type="EMBL" id="JAOPGA020001148">
    <property type="protein sequence ID" value="KAL0485555.1"/>
    <property type="molecule type" value="Genomic_DNA"/>
</dbReference>
<evidence type="ECO:0000313" key="8">
    <source>
        <dbReference type="Proteomes" id="UP001431209"/>
    </source>
</evidence>
<dbReference type="AlphaFoldDB" id="A0AAW2Z7Y7"/>
<sequence>MEVDALRRLATYKGQNVDTNTISVCVGQVSADASIFQKVDSFILSGRRSAGDVEEDYIITLLEWYKSNITGTVVLLLRHVPSCISAFLNNKEDSLVSAILLCVYNVEVSKRINLRSLEGSISLLKSLDNVRTIYNIGDPSTQRQVQAPLTARSLDAANRVPTTSHLDVIPKEQLESYTFETEVRPRVIHVCMQVFNNHLDLYSGDVLLSAAQIIQSVTISGMPYQTPTFDKVVAYTANQIQKPLQKVVVDLKTNAISFVPLEPNEIIEQVKPTHLHMFTETGMLACEPLTKKRFLLQESILLEFAHTMRYMAFNLRTRPLALDIDASKIGAVIVEALYSLHARGTYQCYEKVILHTQSVLQQL</sequence>
<keyword evidence="4" id="KW-0963">Cytoplasm</keyword>
<dbReference type="GO" id="GO:0005829">
    <property type="term" value="C:cytosol"/>
    <property type="evidence" value="ECO:0007669"/>
    <property type="project" value="UniProtKB-SubCell"/>
</dbReference>
<evidence type="ECO:0000256" key="1">
    <source>
        <dbReference type="ARBA" id="ARBA00004236"/>
    </source>
</evidence>
<proteinExistence type="inferred from homology"/>
<dbReference type="Pfam" id="PF09790">
    <property type="entry name" value="Hyccin"/>
    <property type="match status" value="1"/>
</dbReference>
<keyword evidence="5" id="KW-0472">Membrane</keyword>
<accession>A0AAW2Z7Y7</accession>
<comment type="subcellular location">
    <subcellularLocation>
        <location evidence="1">Cell membrane</location>
    </subcellularLocation>
    <subcellularLocation>
        <location evidence="2">Cytoplasm</location>
        <location evidence="2">Cytosol</location>
    </subcellularLocation>
</comment>
<keyword evidence="3" id="KW-1003">Cell membrane</keyword>
<dbReference type="Proteomes" id="UP001431209">
    <property type="component" value="Unassembled WGS sequence"/>
</dbReference>
<evidence type="ECO:0000256" key="5">
    <source>
        <dbReference type="ARBA" id="ARBA00023136"/>
    </source>
</evidence>
<keyword evidence="7" id="KW-0808">Transferase</keyword>
<dbReference type="GO" id="GO:0016746">
    <property type="term" value="F:acyltransferase activity"/>
    <property type="evidence" value="ECO:0007669"/>
    <property type="project" value="UniProtKB-KW"/>
</dbReference>